<reference evidence="1 2" key="1">
    <citation type="submission" date="2013-11" db="EMBL/GenBank/DDBJ databases">
        <title>Genome sequencing of Stegodyphus mimosarum.</title>
        <authorList>
            <person name="Bechsgaard J."/>
        </authorList>
    </citation>
    <scope>NUCLEOTIDE SEQUENCE [LARGE SCALE GENOMIC DNA]</scope>
</reference>
<evidence type="ECO:0000313" key="1">
    <source>
        <dbReference type="EMBL" id="KFM76571.1"/>
    </source>
</evidence>
<dbReference type="AlphaFoldDB" id="A0A087UGT2"/>
<dbReference type="Proteomes" id="UP000054359">
    <property type="component" value="Unassembled WGS sequence"/>
</dbReference>
<protein>
    <submittedName>
        <fullName evidence="1">Uncharacterized protein</fullName>
    </submittedName>
</protein>
<organism evidence="1 2">
    <name type="scientific">Stegodyphus mimosarum</name>
    <name type="common">African social velvet spider</name>
    <dbReference type="NCBI Taxonomy" id="407821"/>
    <lineage>
        <taxon>Eukaryota</taxon>
        <taxon>Metazoa</taxon>
        <taxon>Ecdysozoa</taxon>
        <taxon>Arthropoda</taxon>
        <taxon>Chelicerata</taxon>
        <taxon>Arachnida</taxon>
        <taxon>Araneae</taxon>
        <taxon>Araneomorphae</taxon>
        <taxon>Entelegynae</taxon>
        <taxon>Eresoidea</taxon>
        <taxon>Eresidae</taxon>
        <taxon>Stegodyphus</taxon>
    </lineage>
</organism>
<keyword evidence="2" id="KW-1185">Reference proteome</keyword>
<feature type="non-terminal residue" evidence="1">
    <location>
        <position position="60"/>
    </location>
</feature>
<evidence type="ECO:0000313" key="2">
    <source>
        <dbReference type="Proteomes" id="UP000054359"/>
    </source>
</evidence>
<sequence length="60" mass="7013">TKWCPPSRDVREPPRQRVIFKRGKKQTKDLVTASILKCVVGVRILWDFYLVSNRSALKDL</sequence>
<accession>A0A087UGT2</accession>
<name>A0A087UGT2_STEMI</name>
<gene>
    <name evidence="1" type="ORF">X975_24358</name>
</gene>
<dbReference type="EMBL" id="KK119730">
    <property type="protein sequence ID" value="KFM76571.1"/>
    <property type="molecule type" value="Genomic_DNA"/>
</dbReference>
<feature type="non-terminal residue" evidence="1">
    <location>
        <position position="1"/>
    </location>
</feature>
<proteinExistence type="predicted"/>